<dbReference type="OrthoDB" id="9127034at2"/>
<proteinExistence type="predicted"/>
<dbReference type="AlphaFoldDB" id="A0A217ECQ9"/>
<accession>A0A217ECQ9</accession>
<sequence>MSHAVYLAIDTATYDKFKYVEAQLNESSKDKLAHELGEVLADASVQVIEQVFIQLLERQKARSLQADRQQMAKDSEKVIDHVLAACKKYLPWSIALISNERLVPLVEYFSQLIVHQEKQVFIRYAVDDVLVDEAFTKIDEVRDGQAASIPDAFICLNKIIDAGVDQLVRTPKTLLKFNFIVNKTLNGAIQVSTNMAYKRLAALGKEVHIESAPHYIDHFLSFLQTDNKKSSS</sequence>
<evidence type="ECO:0000313" key="2">
    <source>
        <dbReference type="Proteomes" id="UP000243463"/>
    </source>
</evidence>
<reference evidence="2" key="1">
    <citation type="submission" date="2017-06" db="EMBL/GenBank/DDBJ databases">
        <authorList>
            <person name="Varghese N."/>
            <person name="Submissions S."/>
        </authorList>
    </citation>
    <scope>NUCLEOTIDE SEQUENCE [LARGE SCALE GENOMIC DNA]</scope>
    <source>
        <strain evidence="2">ANC 5114</strain>
    </source>
</reference>
<dbReference type="EMBL" id="FZLN01000001">
    <property type="protein sequence ID" value="SNQ28204.1"/>
    <property type="molecule type" value="Genomic_DNA"/>
</dbReference>
<dbReference type="Proteomes" id="UP000243463">
    <property type="component" value="Unassembled WGS sequence"/>
</dbReference>
<organism evidence="1 2">
    <name type="scientific">Acinetobacter apis</name>
    <dbReference type="NCBI Taxonomy" id="1229165"/>
    <lineage>
        <taxon>Bacteria</taxon>
        <taxon>Pseudomonadati</taxon>
        <taxon>Pseudomonadota</taxon>
        <taxon>Gammaproteobacteria</taxon>
        <taxon>Moraxellales</taxon>
        <taxon>Moraxellaceae</taxon>
        <taxon>Acinetobacter</taxon>
    </lineage>
</organism>
<name>A0A217ECQ9_9GAMM</name>
<evidence type="ECO:0000313" key="1">
    <source>
        <dbReference type="EMBL" id="SNQ28204.1"/>
    </source>
</evidence>
<gene>
    <name evidence="1" type="ORF">SAMN05444584_0116</name>
</gene>
<keyword evidence="2" id="KW-1185">Reference proteome</keyword>
<dbReference type="RefSeq" id="WP_088822213.1">
    <property type="nucleotide sequence ID" value="NZ_FZLN01000001.1"/>
</dbReference>
<protein>
    <submittedName>
        <fullName evidence="1">Uncharacterized protein</fullName>
    </submittedName>
</protein>